<keyword evidence="1" id="KW-0472">Membrane</keyword>
<organism evidence="2 3">
    <name type="scientific">Dunaliella salina</name>
    <name type="common">Green alga</name>
    <name type="synonym">Protococcus salinus</name>
    <dbReference type="NCBI Taxonomy" id="3046"/>
    <lineage>
        <taxon>Eukaryota</taxon>
        <taxon>Viridiplantae</taxon>
        <taxon>Chlorophyta</taxon>
        <taxon>core chlorophytes</taxon>
        <taxon>Chlorophyceae</taxon>
        <taxon>CS clade</taxon>
        <taxon>Chlamydomonadales</taxon>
        <taxon>Dunaliellaceae</taxon>
        <taxon>Dunaliella</taxon>
    </lineage>
</organism>
<evidence type="ECO:0000256" key="1">
    <source>
        <dbReference type="SAM" id="Phobius"/>
    </source>
</evidence>
<feature type="transmembrane region" description="Helical" evidence="1">
    <location>
        <begin position="20"/>
        <end position="41"/>
    </location>
</feature>
<gene>
    <name evidence="2" type="ORF">DUNSADRAFT_16326</name>
</gene>
<accession>A0ABQ7G3V1</accession>
<name>A0ABQ7G3V1_DUNSA</name>
<feature type="transmembrane region" description="Helical" evidence="1">
    <location>
        <begin position="48"/>
        <end position="69"/>
    </location>
</feature>
<dbReference type="EMBL" id="MU070183">
    <property type="protein sequence ID" value="KAF5829266.1"/>
    <property type="molecule type" value="Genomic_DNA"/>
</dbReference>
<proteinExistence type="predicted"/>
<comment type="caution">
    <text evidence="2">The sequence shown here is derived from an EMBL/GenBank/DDBJ whole genome shotgun (WGS) entry which is preliminary data.</text>
</comment>
<dbReference type="Proteomes" id="UP000815325">
    <property type="component" value="Unassembled WGS sequence"/>
</dbReference>
<keyword evidence="3" id="KW-1185">Reference proteome</keyword>
<keyword evidence="1" id="KW-1133">Transmembrane helix</keyword>
<protein>
    <submittedName>
        <fullName evidence="2">Uncharacterized protein</fullName>
    </submittedName>
</protein>
<sequence length="88" mass="9856">MQMTATFLVSVGRQVAGWNILLGLVFPPCLFWTLAWAIDCLQQALRRLLAFSSFQTTAQFILIAARSIFLPAYFLPPLYIGACRASEQ</sequence>
<keyword evidence="1" id="KW-0812">Transmembrane</keyword>
<evidence type="ECO:0000313" key="2">
    <source>
        <dbReference type="EMBL" id="KAF5829266.1"/>
    </source>
</evidence>
<evidence type="ECO:0000313" key="3">
    <source>
        <dbReference type="Proteomes" id="UP000815325"/>
    </source>
</evidence>
<reference evidence="2" key="1">
    <citation type="submission" date="2017-08" db="EMBL/GenBank/DDBJ databases">
        <authorList>
            <person name="Polle J.E."/>
            <person name="Barry K."/>
            <person name="Cushman J."/>
            <person name="Schmutz J."/>
            <person name="Tran D."/>
            <person name="Hathwaick L.T."/>
            <person name="Yim W.C."/>
            <person name="Jenkins J."/>
            <person name="Mckie-Krisberg Z.M."/>
            <person name="Prochnik S."/>
            <person name="Lindquist E."/>
            <person name="Dockter R.B."/>
            <person name="Adam C."/>
            <person name="Molina H."/>
            <person name="Bunkerborg J."/>
            <person name="Jin E."/>
            <person name="Buchheim M."/>
            <person name="Magnuson J."/>
        </authorList>
    </citation>
    <scope>NUCLEOTIDE SEQUENCE</scope>
    <source>
        <strain evidence="2">CCAP 19/18</strain>
    </source>
</reference>